<sequence>MKLSHLILKVEQLDQAVREYRKEGFAIEYGRAKNPINALIYFSEGPYIELLDGSRMPDAVKALMRLLGKGALVDRFERLDSCASGYRELALESYGSNLAKERAVLRKHGIRSCEAPARRVDAHGRDLRFRIASPTALDIPFLMTYFSADPKPKNFVHPNGIEQINRVVYSTNPVRFPLIRELCDDERLELASTGNIEVSFKKRS</sequence>
<dbReference type="Gene3D" id="3.10.180.10">
    <property type="entry name" value="2,3-Dihydroxybiphenyl 1,2-Dioxygenase, domain 1"/>
    <property type="match status" value="1"/>
</dbReference>
<dbReference type="Proteomes" id="UP000278632">
    <property type="component" value="Unassembled WGS sequence"/>
</dbReference>
<name>A0A3N0B7S0_9ACTN</name>
<dbReference type="OrthoDB" id="3252514at2"/>
<accession>A0A3N0B7S0</accession>
<evidence type="ECO:0000259" key="1">
    <source>
        <dbReference type="Pfam" id="PF13468"/>
    </source>
</evidence>
<protein>
    <submittedName>
        <fullName evidence="2">VOC family protein</fullName>
    </submittedName>
</protein>
<reference evidence="3" key="1">
    <citation type="submission" date="2018-05" db="EMBL/GenBank/DDBJ databases">
        <title>Genome Sequencing of selected type strains of the family Eggerthellaceae.</title>
        <authorList>
            <person name="Danylec N."/>
            <person name="Stoll D.A."/>
            <person name="Doetsch A."/>
            <person name="Huch M."/>
        </authorList>
    </citation>
    <scope>NUCLEOTIDE SEQUENCE [LARGE SCALE GENOMIC DNA]</scope>
    <source>
        <strain evidence="3">DSM 16106</strain>
    </source>
</reference>
<gene>
    <name evidence="2" type="ORF">DMP08_08230</name>
</gene>
<keyword evidence="3" id="KW-1185">Reference proteome</keyword>
<evidence type="ECO:0000313" key="2">
    <source>
        <dbReference type="EMBL" id="RNL42960.1"/>
    </source>
</evidence>
<comment type="caution">
    <text evidence="2">The sequence shown here is derived from an EMBL/GenBank/DDBJ whole genome shotgun (WGS) entry which is preliminary data.</text>
</comment>
<dbReference type="InterPro" id="IPR025870">
    <property type="entry name" value="Glyoxalase-like_dom"/>
</dbReference>
<evidence type="ECO:0000313" key="3">
    <source>
        <dbReference type="Proteomes" id="UP000278632"/>
    </source>
</evidence>
<organism evidence="2 3">
    <name type="scientific">Paraeggerthella hongkongensis</name>
    <dbReference type="NCBI Taxonomy" id="230658"/>
    <lineage>
        <taxon>Bacteria</taxon>
        <taxon>Bacillati</taxon>
        <taxon>Actinomycetota</taxon>
        <taxon>Coriobacteriia</taxon>
        <taxon>Eggerthellales</taxon>
        <taxon>Eggerthellaceae</taxon>
        <taxon>Paraeggerthella</taxon>
    </lineage>
</organism>
<dbReference type="Pfam" id="PF13468">
    <property type="entry name" value="Glyoxalase_3"/>
    <property type="match status" value="1"/>
</dbReference>
<feature type="domain" description="Glyoxalase-like" evidence="1">
    <location>
        <begin position="3"/>
        <end position="172"/>
    </location>
</feature>
<dbReference type="RefSeq" id="WP_123192441.1">
    <property type="nucleotide sequence ID" value="NZ_QICD01000015.1"/>
</dbReference>
<dbReference type="EMBL" id="QICD01000015">
    <property type="protein sequence ID" value="RNL42960.1"/>
    <property type="molecule type" value="Genomic_DNA"/>
</dbReference>
<dbReference type="InterPro" id="IPR029068">
    <property type="entry name" value="Glyas_Bleomycin-R_OHBP_Dase"/>
</dbReference>
<proteinExistence type="predicted"/>
<dbReference type="AlphaFoldDB" id="A0A3N0B7S0"/>